<dbReference type="PANTHER" id="PTHR24093:SF128">
    <property type="entry name" value="MAGNESIUM-TRANSPORTING ATPASE, P-TYPE 1"/>
    <property type="match status" value="1"/>
</dbReference>
<dbReference type="SFLD" id="SFLDS00003">
    <property type="entry name" value="Haloacid_Dehalogenase"/>
    <property type="match status" value="1"/>
</dbReference>
<evidence type="ECO:0000256" key="5">
    <source>
        <dbReference type="ARBA" id="ARBA00013555"/>
    </source>
</evidence>
<keyword evidence="23" id="KW-1185">Reference proteome</keyword>
<evidence type="ECO:0000256" key="8">
    <source>
        <dbReference type="ARBA" id="ARBA00022553"/>
    </source>
</evidence>
<dbReference type="GO" id="GO:0015444">
    <property type="term" value="F:P-type magnesium transporter activity"/>
    <property type="evidence" value="ECO:0007669"/>
    <property type="project" value="UniProtKB-EC"/>
</dbReference>
<keyword evidence="7" id="KW-0997">Cell inner membrane</keyword>
<dbReference type="SUPFAM" id="SSF81665">
    <property type="entry name" value="Calcium ATPase, transmembrane domain M"/>
    <property type="match status" value="1"/>
</dbReference>
<comment type="catalytic activity">
    <reaction evidence="19">
        <text>Mg(2+)(out) + ATP + H2O = Mg(2+)(in) + ADP + phosphate + H(+)</text>
        <dbReference type="Rhea" id="RHEA:10260"/>
        <dbReference type="ChEBI" id="CHEBI:15377"/>
        <dbReference type="ChEBI" id="CHEBI:15378"/>
        <dbReference type="ChEBI" id="CHEBI:18420"/>
        <dbReference type="ChEBI" id="CHEBI:30616"/>
        <dbReference type="ChEBI" id="CHEBI:43474"/>
        <dbReference type="ChEBI" id="CHEBI:456216"/>
        <dbReference type="EC" id="7.2.2.14"/>
    </reaction>
</comment>
<comment type="subcellular location">
    <subcellularLocation>
        <location evidence="2">Cell inner membrane</location>
        <topology evidence="2">Multi-pass membrane protein</topology>
    </subcellularLocation>
</comment>
<feature type="domain" description="Cation-transporting P-type ATPase N-terminal" evidence="21">
    <location>
        <begin position="99"/>
        <end position="172"/>
    </location>
</feature>
<evidence type="ECO:0000256" key="7">
    <source>
        <dbReference type="ARBA" id="ARBA00022519"/>
    </source>
</evidence>
<keyword evidence="6" id="KW-1003">Cell membrane</keyword>
<feature type="transmembrane region" description="Helical" evidence="20">
    <location>
        <begin position="319"/>
        <end position="343"/>
    </location>
</feature>
<keyword evidence="12" id="KW-0106">Calcium</keyword>
<evidence type="ECO:0000256" key="15">
    <source>
        <dbReference type="ARBA" id="ARBA00022967"/>
    </source>
</evidence>
<protein>
    <recommendedName>
        <fullName evidence="5">Magnesium-transporting ATPase, P-type 1</fullName>
        <ecNumber evidence="4">7.2.2.14</ecNumber>
    </recommendedName>
    <alternativeName>
        <fullName evidence="18">Mg(2+) transport ATPase, P-type 1</fullName>
    </alternativeName>
</protein>
<dbReference type="SFLD" id="SFLDF00027">
    <property type="entry name" value="p-type_atpase"/>
    <property type="match status" value="1"/>
</dbReference>
<dbReference type="EC" id="7.2.2.14" evidence="4"/>
<proteinExistence type="inferred from homology"/>
<dbReference type="Pfam" id="PF00690">
    <property type="entry name" value="Cation_ATPase_N"/>
    <property type="match status" value="1"/>
</dbReference>
<dbReference type="InterPro" id="IPR008250">
    <property type="entry name" value="ATPase_P-typ_transduc_dom_A_sf"/>
</dbReference>
<dbReference type="InterPro" id="IPR023299">
    <property type="entry name" value="ATPase_P-typ_cyto_dom_N"/>
</dbReference>
<dbReference type="NCBIfam" id="TIGR01494">
    <property type="entry name" value="ATPase_P-type"/>
    <property type="match status" value="1"/>
</dbReference>
<evidence type="ECO:0000313" key="22">
    <source>
        <dbReference type="EMBL" id="KAK9110766.1"/>
    </source>
</evidence>
<keyword evidence="10" id="KW-0479">Metal-binding</keyword>
<dbReference type="InterPro" id="IPR006415">
    <property type="entry name" value="P-type_ATPase_IIIB"/>
</dbReference>
<keyword evidence="9 20" id="KW-0812">Transmembrane</keyword>
<dbReference type="InterPro" id="IPR023298">
    <property type="entry name" value="ATPase_P-typ_TM_dom_sf"/>
</dbReference>
<dbReference type="Gene3D" id="3.40.1110.10">
    <property type="entry name" value="Calcium-transporting ATPase, cytoplasmic domain N"/>
    <property type="match status" value="1"/>
</dbReference>
<keyword evidence="15" id="KW-1278">Translocase</keyword>
<keyword evidence="8" id="KW-0597">Phosphoprotein</keyword>
<feature type="transmembrane region" description="Helical" evidence="20">
    <location>
        <begin position="180"/>
        <end position="200"/>
    </location>
</feature>
<feature type="transmembrane region" description="Helical" evidence="20">
    <location>
        <begin position="788"/>
        <end position="812"/>
    </location>
</feature>
<dbReference type="Proteomes" id="UP001417504">
    <property type="component" value="Unassembled WGS sequence"/>
</dbReference>
<keyword evidence="16 20" id="KW-1133">Transmembrane helix</keyword>
<dbReference type="InterPro" id="IPR023214">
    <property type="entry name" value="HAD_sf"/>
</dbReference>
<dbReference type="GO" id="GO:0005886">
    <property type="term" value="C:plasma membrane"/>
    <property type="evidence" value="ECO:0007669"/>
    <property type="project" value="UniProtKB-SubCell"/>
</dbReference>
<evidence type="ECO:0000256" key="11">
    <source>
        <dbReference type="ARBA" id="ARBA00022741"/>
    </source>
</evidence>
<name>A0AAP0I8M5_9MAGN</name>
<dbReference type="GO" id="GO:0005524">
    <property type="term" value="F:ATP binding"/>
    <property type="evidence" value="ECO:0007669"/>
    <property type="project" value="UniProtKB-KW"/>
</dbReference>
<dbReference type="Gene3D" id="1.20.1110.10">
    <property type="entry name" value="Calcium-transporting ATPase, transmembrane domain"/>
    <property type="match status" value="2"/>
</dbReference>
<dbReference type="SFLD" id="SFLDG00002">
    <property type="entry name" value="C1.7:_P-type_atpase_like"/>
    <property type="match status" value="1"/>
</dbReference>
<dbReference type="GO" id="GO:0016887">
    <property type="term" value="F:ATP hydrolysis activity"/>
    <property type="evidence" value="ECO:0007669"/>
    <property type="project" value="InterPro"/>
</dbReference>
<dbReference type="Pfam" id="PF13246">
    <property type="entry name" value="Cation_ATPase"/>
    <property type="match status" value="1"/>
</dbReference>
<feature type="transmembrane region" description="Helical" evidence="20">
    <location>
        <begin position="289"/>
        <end position="307"/>
    </location>
</feature>
<dbReference type="InterPro" id="IPR006068">
    <property type="entry name" value="ATPase_P-typ_cation-transptr_C"/>
</dbReference>
<evidence type="ECO:0000259" key="21">
    <source>
        <dbReference type="SMART" id="SM00831"/>
    </source>
</evidence>
<organism evidence="22 23">
    <name type="scientific">Stephania japonica</name>
    <dbReference type="NCBI Taxonomy" id="461633"/>
    <lineage>
        <taxon>Eukaryota</taxon>
        <taxon>Viridiplantae</taxon>
        <taxon>Streptophyta</taxon>
        <taxon>Embryophyta</taxon>
        <taxon>Tracheophyta</taxon>
        <taxon>Spermatophyta</taxon>
        <taxon>Magnoliopsida</taxon>
        <taxon>Ranunculales</taxon>
        <taxon>Menispermaceae</taxon>
        <taxon>Menispermoideae</taxon>
        <taxon>Cissampelideae</taxon>
        <taxon>Stephania</taxon>
    </lineage>
</organism>
<feature type="transmembrane region" description="Helical" evidence="20">
    <location>
        <begin position="852"/>
        <end position="872"/>
    </location>
</feature>
<evidence type="ECO:0000256" key="9">
    <source>
        <dbReference type="ARBA" id="ARBA00022692"/>
    </source>
</evidence>
<dbReference type="Pfam" id="PF00689">
    <property type="entry name" value="Cation_ATPase_C"/>
    <property type="match status" value="1"/>
</dbReference>
<evidence type="ECO:0000256" key="19">
    <source>
        <dbReference type="ARBA" id="ARBA00047295"/>
    </source>
</evidence>
<evidence type="ECO:0000256" key="3">
    <source>
        <dbReference type="ARBA" id="ARBA00008746"/>
    </source>
</evidence>
<evidence type="ECO:0000256" key="17">
    <source>
        <dbReference type="ARBA" id="ARBA00023136"/>
    </source>
</evidence>
<comment type="similarity">
    <text evidence="3">Belongs to the cation transport ATPase (P-type) (TC 3.A.3) family. Type IIIB subfamily.</text>
</comment>
<evidence type="ECO:0000256" key="10">
    <source>
        <dbReference type="ARBA" id="ARBA00022723"/>
    </source>
</evidence>
<dbReference type="Gene3D" id="2.70.150.10">
    <property type="entry name" value="Calcium-transporting ATPase, cytoplasmic transduction domain A"/>
    <property type="match status" value="2"/>
</dbReference>
<reference evidence="22 23" key="1">
    <citation type="submission" date="2024-01" db="EMBL/GenBank/DDBJ databases">
        <title>Genome assemblies of Stephania.</title>
        <authorList>
            <person name="Yang L."/>
        </authorList>
    </citation>
    <scope>NUCLEOTIDE SEQUENCE [LARGE SCALE GENOMIC DNA]</scope>
    <source>
        <strain evidence="22">QJT</strain>
        <tissue evidence="22">Leaf</tissue>
    </source>
</reference>
<dbReference type="SUPFAM" id="SSF56784">
    <property type="entry name" value="HAD-like"/>
    <property type="match status" value="1"/>
</dbReference>
<evidence type="ECO:0000256" key="1">
    <source>
        <dbReference type="ARBA" id="ARBA00003954"/>
    </source>
</evidence>
<evidence type="ECO:0000256" key="2">
    <source>
        <dbReference type="ARBA" id="ARBA00004429"/>
    </source>
</evidence>
<feature type="transmembrane region" description="Helical" evidence="20">
    <location>
        <begin position="719"/>
        <end position="739"/>
    </location>
</feature>
<dbReference type="AlphaFoldDB" id="A0AAP0I8M5"/>
<evidence type="ECO:0000256" key="6">
    <source>
        <dbReference type="ARBA" id="ARBA00022475"/>
    </source>
</evidence>
<dbReference type="EMBL" id="JBBNAE010000007">
    <property type="protein sequence ID" value="KAK9110766.1"/>
    <property type="molecule type" value="Genomic_DNA"/>
</dbReference>
<evidence type="ECO:0000256" key="20">
    <source>
        <dbReference type="SAM" id="Phobius"/>
    </source>
</evidence>
<dbReference type="InterPro" id="IPR018303">
    <property type="entry name" value="ATPase_P-typ_P_site"/>
</dbReference>
<keyword evidence="13" id="KW-0067">ATP-binding</keyword>
<comment type="function">
    <text evidence="1">Mediates magnesium influx to the cytosol.</text>
</comment>
<dbReference type="GO" id="GO:0046872">
    <property type="term" value="F:metal ion binding"/>
    <property type="evidence" value="ECO:0007669"/>
    <property type="project" value="UniProtKB-KW"/>
</dbReference>
<evidence type="ECO:0000256" key="18">
    <source>
        <dbReference type="ARBA" id="ARBA00029806"/>
    </source>
</evidence>
<dbReference type="SUPFAM" id="SSF81653">
    <property type="entry name" value="Calcium ATPase, transduction domain A"/>
    <property type="match status" value="1"/>
</dbReference>
<keyword evidence="11" id="KW-0547">Nucleotide-binding</keyword>
<comment type="caution">
    <text evidence="22">The sequence shown here is derived from an EMBL/GenBank/DDBJ whole genome shotgun (WGS) entry which is preliminary data.</text>
</comment>
<dbReference type="Gene3D" id="3.40.50.1000">
    <property type="entry name" value="HAD superfamily/HAD-like"/>
    <property type="match status" value="1"/>
</dbReference>
<evidence type="ECO:0000256" key="4">
    <source>
        <dbReference type="ARBA" id="ARBA00012786"/>
    </source>
</evidence>
<evidence type="ECO:0000256" key="16">
    <source>
        <dbReference type="ARBA" id="ARBA00022989"/>
    </source>
</evidence>
<evidence type="ECO:0000256" key="12">
    <source>
        <dbReference type="ARBA" id="ARBA00022837"/>
    </source>
</evidence>
<dbReference type="InterPro" id="IPR004014">
    <property type="entry name" value="ATPase_P-typ_cation-transptr_N"/>
</dbReference>
<dbReference type="SUPFAM" id="SSF81660">
    <property type="entry name" value="Metal cation-transporting ATPase, ATP-binding domain N"/>
    <property type="match status" value="1"/>
</dbReference>
<accession>A0AAP0I8M5</accession>
<evidence type="ECO:0000256" key="13">
    <source>
        <dbReference type="ARBA" id="ARBA00022840"/>
    </source>
</evidence>
<feature type="transmembrane region" description="Helical" evidence="20">
    <location>
        <begin position="147"/>
        <end position="168"/>
    </location>
</feature>
<feature type="transmembrane region" description="Helical" evidence="20">
    <location>
        <begin position="884"/>
        <end position="906"/>
    </location>
</feature>
<dbReference type="InterPro" id="IPR044492">
    <property type="entry name" value="P_typ_ATPase_HD_dom"/>
</dbReference>
<dbReference type="InterPro" id="IPR001757">
    <property type="entry name" value="P_typ_ATPase"/>
</dbReference>
<dbReference type="NCBIfam" id="TIGR01524">
    <property type="entry name" value="ATPase-IIIB_Mg"/>
    <property type="match status" value="1"/>
</dbReference>
<evidence type="ECO:0000313" key="23">
    <source>
        <dbReference type="Proteomes" id="UP001417504"/>
    </source>
</evidence>
<keyword evidence="14" id="KW-0460">Magnesium</keyword>
<sequence>MASSKISAYFNRTRNHHQQFPPNSSVINESLVSKHVPAFTASFFNSIWFWLRRFASRKESVLVISEIWVLLGMMCFTMEKICSGKQKEEEDKLYGWLYALAQSKKDLVFEYVRSTERGLSFREAERRLKENGPNVCFDYHSPRWWQLLWSAFFHPFNMILVILSVMSFVTRDYPKGSLTLAWVTISVPLRFFQVTSALLLQRVEVQQLQKNASFYGESGTMEKIADIQEDPSTPLLELRNICFTGTSVVAGTGTGLVVSTGSKTYMSTIFSNNWKQKPPDAFQEGIKHVSYVLIGIMFVVIPIITLVDYLASRYWSESVLLGSSIAVVLTPQMLPLIVNTNLARGALAMARDKCIVKSVAAIQSMGAMDILCIDKTGTLTMDNVIVMHHLDSWGQLKERVLQLAFLNSYFKSELKNPVDNAILVYVYSNGYKFKSSMWRKIEEIPFDFTRRRVSVIIETDMNSNKRDGHSDETERLMVTKGALEEVLKVCSFVENVDTGASFPLSVGACQRIMQMGEELSHDGLRIIGVARKRLRMQDDCRGDTAVEDNLGESNMVFLGVVTFFDPPKDSAKQALWRLAEKGLKTKVLTGDSLSLAIKVCKEVGIRTTHVITGPDLELLDHTTFDETVRKATVIARLTPTQKLRVVQSLQTNGNHVVGFLGDGINDSLALNAADVGISVDSGASVARDLADIILLEKDLNVLATGVERGRFTYGNTMKYLKLAMVTNAGYVISHLIAILCLRFEPLTPFQILTQNFLYSVGQLAIPWDKMDEEYAKWPHRWNPKSLPLFVLWNAPVCSLCDIGAFIFICFYYDAPDYAKNFRSAWFVEGLLMQTLAIHLIRTVKVPFIQEVASWPVICSSVLISAIGIAFPFTPVGRWTGLTPLPLSFFAFLTVLFTGYFALGQVVKTLYIKVYRRWI</sequence>
<gene>
    <name evidence="22" type="ORF">Sjap_018826</name>
</gene>
<dbReference type="PRINTS" id="PR01836">
    <property type="entry name" value="MGATPASE"/>
</dbReference>
<evidence type="ECO:0000256" key="14">
    <source>
        <dbReference type="ARBA" id="ARBA00022842"/>
    </source>
</evidence>
<dbReference type="InterPro" id="IPR036412">
    <property type="entry name" value="HAD-like_sf"/>
</dbReference>
<dbReference type="PROSITE" id="PS00154">
    <property type="entry name" value="ATPASE_E1_E2"/>
    <property type="match status" value="1"/>
</dbReference>
<dbReference type="PANTHER" id="PTHR24093">
    <property type="entry name" value="CATION TRANSPORTING ATPASE"/>
    <property type="match status" value="1"/>
</dbReference>
<keyword evidence="17 20" id="KW-0472">Membrane</keyword>
<dbReference type="SMART" id="SM00831">
    <property type="entry name" value="Cation_ATPase_N"/>
    <property type="match status" value="1"/>
</dbReference>